<name>A0ABY6UY32_BIOOC</name>
<feature type="region of interest" description="Disordered" evidence="1">
    <location>
        <begin position="1"/>
        <end position="23"/>
    </location>
</feature>
<organism evidence="2 3">
    <name type="scientific">Bionectria ochroleuca</name>
    <name type="common">Gliocladium roseum</name>
    <dbReference type="NCBI Taxonomy" id="29856"/>
    <lineage>
        <taxon>Eukaryota</taxon>
        <taxon>Fungi</taxon>
        <taxon>Dikarya</taxon>
        <taxon>Ascomycota</taxon>
        <taxon>Pezizomycotina</taxon>
        <taxon>Sordariomycetes</taxon>
        <taxon>Hypocreomycetidae</taxon>
        <taxon>Hypocreales</taxon>
        <taxon>Bionectriaceae</taxon>
        <taxon>Clonostachys</taxon>
    </lineage>
</organism>
<comment type="caution">
    <text evidence="2">The sequence shown here is derived from an EMBL/GenBank/DDBJ whole genome shotgun (WGS) entry which is preliminary data.</text>
</comment>
<evidence type="ECO:0000313" key="2">
    <source>
        <dbReference type="EMBL" id="VUC36023.1"/>
    </source>
</evidence>
<evidence type="ECO:0000256" key="1">
    <source>
        <dbReference type="SAM" id="MobiDB-lite"/>
    </source>
</evidence>
<proteinExistence type="predicted"/>
<evidence type="ECO:0000313" key="3">
    <source>
        <dbReference type="Proteomes" id="UP000766486"/>
    </source>
</evidence>
<feature type="compositionally biased region" description="Basic and acidic residues" evidence="1">
    <location>
        <begin position="1"/>
        <end position="13"/>
    </location>
</feature>
<sequence length="115" mass="12071">MNEKYPADQRVDAGHLGSGQVDSSVNARQSLPLRKEAVVDSVRLAQHAVYDAVAVVDAPALVRHVVRLGSLRVARAVGVNVGSDAGEEVGAVAGILQLRAQAEEVSPVIRQLVAE</sequence>
<reference evidence="2 3" key="1">
    <citation type="submission" date="2019-06" db="EMBL/GenBank/DDBJ databases">
        <authorList>
            <person name="Broberg M."/>
        </authorList>
    </citation>
    <scope>NUCLEOTIDE SEQUENCE [LARGE SCALE GENOMIC DNA]</scope>
</reference>
<dbReference type="EMBL" id="CABFNS010000925">
    <property type="protein sequence ID" value="VUC36023.1"/>
    <property type="molecule type" value="Genomic_DNA"/>
</dbReference>
<gene>
    <name evidence="2" type="ORF">CLO192961_LOCUS434775</name>
</gene>
<accession>A0ABY6UY32</accession>
<keyword evidence="3" id="KW-1185">Reference proteome</keyword>
<protein>
    <submittedName>
        <fullName evidence="2">Uncharacterized protein</fullName>
    </submittedName>
</protein>
<dbReference type="Proteomes" id="UP000766486">
    <property type="component" value="Unassembled WGS sequence"/>
</dbReference>